<keyword evidence="3" id="KW-1185">Reference proteome</keyword>
<gene>
    <name evidence="2" type="ORF">GCM10017083_05400</name>
</gene>
<dbReference type="NCBIfam" id="TIGR04025">
    <property type="entry name" value="PPOX_FMN_DR2398"/>
    <property type="match status" value="1"/>
</dbReference>
<evidence type="ECO:0000313" key="2">
    <source>
        <dbReference type="EMBL" id="GHD41232.1"/>
    </source>
</evidence>
<evidence type="ECO:0000259" key="1">
    <source>
        <dbReference type="Pfam" id="PF01243"/>
    </source>
</evidence>
<accession>A0A918XPP3</accession>
<comment type="caution">
    <text evidence="2">The sequence shown here is derived from an EMBL/GenBank/DDBJ whole genome shotgun (WGS) entry which is preliminary data.</text>
</comment>
<feature type="domain" description="Pyridoxamine 5'-phosphate oxidase N-terminal" evidence="1">
    <location>
        <begin position="33"/>
        <end position="151"/>
    </location>
</feature>
<name>A0A918XPP3_9PROT</name>
<dbReference type="PANTHER" id="PTHR42815">
    <property type="entry name" value="FAD-BINDING, PUTATIVE (AFU_ORTHOLOGUE AFUA_6G07600)-RELATED"/>
    <property type="match status" value="1"/>
</dbReference>
<dbReference type="Pfam" id="PF01243">
    <property type="entry name" value="PNPOx_N"/>
    <property type="match status" value="1"/>
</dbReference>
<sequence length="205" mass="22214">MSDMVASEDELRSLYGTPSKLAVAKQIDRLDVHARRFIELSPFLVISSQGADGLGDVSPKGDAPGFVQVLDDRTLLIPDRPGNNRLDTLSNLTANDGVGLLFMVPGVCETLRVNGRARIVADGELLAPTAVRGRLPTAGILVAVEEVYLHCAKALVRSKLWEDDHRVDRRTLPSLAQIISDQVGGGFDVAEADARVEDSLKNRLY</sequence>
<reference evidence="2" key="1">
    <citation type="journal article" date="2014" name="Int. J. Syst. Evol. Microbiol.">
        <title>Complete genome sequence of Corynebacterium casei LMG S-19264T (=DSM 44701T), isolated from a smear-ripened cheese.</title>
        <authorList>
            <consortium name="US DOE Joint Genome Institute (JGI-PGF)"/>
            <person name="Walter F."/>
            <person name="Albersmeier A."/>
            <person name="Kalinowski J."/>
            <person name="Ruckert C."/>
        </authorList>
    </citation>
    <scope>NUCLEOTIDE SEQUENCE</scope>
    <source>
        <strain evidence="2">KCTC 42651</strain>
    </source>
</reference>
<dbReference type="AlphaFoldDB" id="A0A918XPP3"/>
<dbReference type="SUPFAM" id="SSF50475">
    <property type="entry name" value="FMN-binding split barrel"/>
    <property type="match status" value="1"/>
</dbReference>
<reference evidence="2" key="2">
    <citation type="submission" date="2020-09" db="EMBL/GenBank/DDBJ databases">
        <authorList>
            <person name="Sun Q."/>
            <person name="Kim S."/>
        </authorList>
    </citation>
    <scope>NUCLEOTIDE SEQUENCE</scope>
    <source>
        <strain evidence="2">KCTC 42651</strain>
    </source>
</reference>
<dbReference type="RefSeq" id="WP_189987355.1">
    <property type="nucleotide sequence ID" value="NZ_BMZS01000001.1"/>
</dbReference>
<dbReference type="PANTHER" id="PTHR42815:SF2">
    <property type="entry name" value="FAD-BINDING, PUTATIVE (AFU_ORTHOLOGUE AFUA_6G07600)-RELATED"/>
    <property type="match status" value="1"/>
</dbReference>
<dbReference type="InterPro" id="IPR024029">
    <property type="entry name" value="Pyridox_Oxase_FMN-dep"/>
</dbReference>
<evidence type="ECO:0000313" key="3">
    <source>
        <dbReference type="Proteomes" id="UP000630353"/>
    </source>
</evidence>
<dbReference type="InterPro" id="IPR011576">
    <property type="entry name" value="Pyridox_Oxase_N"/>
</dbReference>
<dbReference type="InterPro" id="IPR012349">
    <property type="entry name" value="Split_barrel_FMN-bd"/>
</dbReference>
<dbReference type="Gene3D" id="2.30.110.10">
    <property type="entry name" value="Electron Transport, Fmn-binding Protein, Chain A"/>
    <property type="match status" value="1"/>
</dbReference>
<dbReference type="Proteomes" id="UP000630353">
    <property type="component" value="Unassembled WGS sequence"/>
</dbReference>
<organism evidence="2 3">
    <name type="scientific">Thalassobaculum fulvum</name>
    <dbReference type="NCBI Taxonomy" id="1633335"/>
    <lineage>
        <taxon>Bacteria</taxon>
        <taxon>Pseudomonadati</taxon>
        <taxon>Pseudomonadota</taxon>
        <taxon>Alphaproteobacteria</taxon>
        <taxon>Rhodospirillales</taxon>
        <taxon>Thalassobaculaceae</taxon>
        <taxon>Thalassobaculum</taxon>
    </lineage>
</organism>
<proteinExistence type="predicted"/>
<protein>
    <recommendedName>
        <fullName evidence="1">Pyridoxamine 5'-phosphate oxidase N-terminal domain-containing protein</fullName>
    </recommendedName>
</protein>
<dbReference type="EMBL" id="BMZS01000001">
    <property type="protein sequence ID" value="GHD41232.1"/>
    <property type="molecule type" value="Genomic_DNA"/>
</dbReference>